<organism evidence="2 3">
    <name type="scientific">Ferviditalea candida</name>
    <dbReference type="NCBI Taxonomy" id="3108399"/>
    <lineage>
        <taxon>Bacteria</taxon>
        <taxon>Bacillati</taxon>
        <taxon>Bacillota</taxon>
        <taxon>Bacilli</taxon>
        <taxon>Bacillales</taxon>
        <taxon>Paenibacillaceae</taxon>
        <taxon>Ferviditalea</taxon>
    </lineage>
</organism>
<evidence type="ECO:0000256" key="1">
    <source>
        <dbReference type="SAM" id="Phobius"/>
    </source>
</evidence>
<dbReference type="Proteomes" id="UP001310386">
    <property type="component" value="Unassembled WGS sequence"/>
</dbReference>
<keyword evidence="3" id="KW-1185">Reference proteome</keyword>
<dbReference type="RefSeq" id="WP_371752727.1">
    <property type="nucleotide sequence ID" value="NZ_JAYJLD010000003.1"/>
</dbReference>
<name>A0ABU5ZED4_9BACL</name>
<dbReference type="Pfam" id="PF18910">
    <property type="entry name" value="DUF5665"/>
    <property type="match status" value="1"/>
</dbReference>
<feature type="transmembrane region" description="Helical" evidence="1">
    <location>
        <begin position="52"/>
        <end position="77"/>
    </location>
</feature>
<gene>
    <name evidence="2" type="ORF">VF724_02945</name>
</gene>
<accession>A0ABU5ZED4</accession>
<proteinExistence type="predicted"/>
<keyword evidence="1" id="KW-1133">Transmembrane helix</keyword>
<evidence type="ECO:0000313" key="2">
    <source>
        <dbReference type="EMBL" id="MEB3100612.1"/>
    </source>
</evidence>
<evidence type="ECO:0000313" key="3">
    <source>
        <dbReference type="Proteomes" id="UP001310386"/>
    </source>
</evidence>
<sequence>MSAIGGRQDDERKLLPEIRDKLAKLAADMEKVQIADYVQLLNSPRKLIWTNLIAGISRGVGIAIGVTVFAAGILYVLQLLGALNLPIIGDFIAELIKIVQAQLEGRRAY</sequence>
<dbReference type="EMBL" id="JAYJLD010000003">
    <property type="protein sequence ID" value="MEB3100612.1"/>
    <property type="molecule type" value="Genomic_DNA"/>
</dbReference>
<comment type="caution">
    <text evidence="2">The sequence shown here is derived from an EMBL/GenBank/DDBJ whole genome shotgun (WGS) entry which is preliminary data.</text>
</comment>
<keyword evidence="1" id="KW-0472">Membrane</keyword>
<keyword evidence="1" id="KW-0812">Transmembrane</keyword>
<reference evidence="2" key="1">
    <citation type="submission" date="2023-12" db="EMBL/GenBank/DDBJ databases">
        <title>Fervidustalea candida gen. nov., sp. nov., a novel member of the family Paenibacillaceae isolated from a geothermal area.</title>
        <authorList>
            <person name="Li W.-J."/>
            <person name="Jiao J.-Y."/>
            <person name="Chen Y."/>
        </authorList>
    </citation>
    <scope>NUCLEOTIDE SEQUENCE</scope>
    <source>
        <strain evidence="2">SYSU GA230002</strain>
    </source>
</reference>
<protein>
    <submittedName>
        <fullName evidence="2">DUF5665 domain-containing protein</fullName>
    </submittedName>
</protein>
<dbReference type="InterPro" id="IPR043723">
    <property type="entry name" value="DUF5665"/>
</dbReference>